<comment type="caution">
    <text evidence="1">The sequence shown here is derived from an EMBL/GenBank/DDBJ whole genome shotgun (WGS) entry which is preliminary data.</text>
</comment>
<evidence type="ECO:0000313" key="2">
    <source>
        <dbReference type="Proteomes" id="UP000077628"/>
    </source>
</evidence>
<dbReference type="Proteomes" id="UP000077628">
    <property type="component" value="Unassembled WGS sequence"/>
</dbReference>
<organism evidence="1 2">
    <name type="scientific">Methylomonas koyamae</name>
    <dbReference type="NCBI Taxonomy" id="702114"/>
    <lineage>
        <taxon>Bacteria</taxon>
        <taxon>Pseudomonadati</taxon>
        <taxon>Pseudomonadota</taxon>
        <taxon>Gammaproteobacteria</taxon>
        <taxon>Methylococcales</taxon>
        <taxon>Methylococcaceae</taxon>
        <taxon>Methylomonas</taxon>
    </lineage>
</organism>
<protein>
    <submittedName>
        <fullName evidence="1">Uncharacterized protein</fullName>
    </submittedName>
</protein>
<evidence type="ECO:0000313" key="1">
    <source>
        <dbReference type="EMBL" id="OAI19157.1"/>
    </source>
</evidence>
<accession>A0A177NM92</accession>
<name>A0A177NM92_9GAMM</name>
<dbReference type="STRING" id="702114.A1355_04755"/>
<dbReference type="EMBL" id="LUUK01000161">
    <property type="protein sequence ID" value="OAI19157.1"/>
    <property type="molecule type" value="Genomic_DNA"/>
</dbReference>
<reference evidence="2" key="1">
    <citation type="submission" date="2016-03" db="EMBL/GenBank/DDBJ databases">
        <authorList>
            <person name="Heylen K."/>
            <person name="De Vos P."/>
            <person name="Vekeman B."/>
        </authorList>
    </citation>
    <scope>NUCLEOTIDE SEQUENCE [LARGE SCALE GENOMIC DNA]</scope>
    <source>
        <strain evidence="2">R-45383</strain>
    </source>
</reference>
<dbReference type="AlphaFoldDB" id="A0A177NM92"/>
<proteinExistence type="predicted"/>
<gene>
    <name evidence="1" type="ORF">A1355_04755</name>
</gene>
<keyword evidence="2" id="KW-1185">Reference proteome</keyword>
<sequence length="83" mass="9211">METFSMSFVGETTALNIKTSVGKTFRIFITEQVGGYWVATILYAANGVISAQNELANSREEVYRKAVEWTLENIDANADIDSL</sequence>